<dbReference type="EMBL" id="UINC01001793">
    <property type="protein sequence ID" value="SUZ88881.1"/>
    <property type="molecule type" value="Genomic_DNA"/>
</dbReference>
<dbReference type="AlphaFoldDB" id="A0A381RB86"/>
<dbReference type="PIRSF" id="PIRSF000390">
    <property type="entry name" value="PLP_StrS"/>
    <property type="match status" value="1"/>
</dbReference>
<dbReference type="InterPro" id="IPR015424">
    <property type="entry name" value="PyrdxlP-dep_Trfase"/>
</dbReference>
<dbReference type="GO" id="GO:0000271">
    <property type="term" value="P:polysaccharide biosynthetic process"/>
    <property type="evidence" value="ECO:0007669"/>
    <property type="project" value="TreeGrafter"/>
</dbReference>
<name>A0A381RB86_9ZZZZ</name>
<dbReference type="Pfam" id="PF01041">
    <property type="entry name" value="DegT_DnrJ_EryC1"/>
    <property type="match status" value="1"/>
</dbReference>
<proteinExistence type="predicted"/>
<dbReference type="InterPro" id="IPR000653">
    <property type="entry name" value="DegT/StrS_aminotransferase"/>
</dbReference>
<dbReference type="PANTHER" id="PTHR30244:SF34">
    <property type="entry name" value="DTDP-4-AMINO-4,6-DIDEOXYGALACTOSE TRANSAMINASE"/>
    <property type="match status" value="1"/>
</dbReference>
<dbReference type="PANTHER" id="PTHR30244">
    <property type="entry name" value="TRANSAMINASE"/>
    <property type="match status" value="1"/>
</dbReference>
<dbReference type="GO" id="GO:0008483">
    <property type="term" value="F:transaminase activity"/>
    <property type="evidence" value="ECO:0007669"/>
    <property type="project" value="TreeGrafter"/>
</dbReference>
<accession>A0A381RB86</accession>
<gene>
    <name evidence="1" type="ORF">METZ01_LOCUS41735</name>
</gene>
<dbReference type="SUPFAM" id="SSF53383">
    <property type="entry name" value="PLP-dependent transferases"/>
    <property type="match status" value="1"/>
</dbReference>
<dbReference type="InterPro" id="IPR015421">
    <property type="entry name" value="PyrdxlP-dep_Trfase_major"/>
</dbReference>
<dbReference type="Gene3D" id="3.40.640.10">
    <property type="entry name" value="Type I PLP-dependent aspartate aminotransferase-like (Major domain)"/>
    <property type="match status" value="1"/>
</dbReference>
<dbReference type="InterPro" id="IPR015422">
    <property type="entry name" value="PyrdxlP-dep_Trfase_small"/>
</dbReference>
<evidence type="ECO:0008006" key="2">
    <source>
        <dbReference type="Google" id="ProtNLM"/>
    </source>
</evidence>
<dbReference type="CDD" id="cd00616">
    <property type="entry name" value="AHBA_syn"/>
    <property type="match status" value="1"/>
</dbReference>
<organism evidence="1">
    <name type="scientific">marine metagenome</name>
    <dbReference type="NCBI Taxonomy" id="408172"/>
    <lineage>
        <taxon>unclassified sequences</taxon>
        <taxon>metagenomes</taxon>
        <taxon>ecological metagenomes</taxon>
    </lineage>
</organism>
<dbReference type="Gene3D" id="3.90.1150.10">
    <property type="entry name" value="Aspartate Aminotransferase, domain 1"/>
    <property type="match status" value="1"/>
</dbReference>
<reference evidence="1" key="1">
    <citation type="submission" date="2018-05" db="EMBL/GenBank/DDBJ databases">
        <authorList>
            <person name="Lanie J.A."/>
            <person name="Ng W.-L."/>
            <person name="Kazmierczak K.M."/>
            <person name="Andrzejewski T.M."/>
            <person name="Davidsen T.M."/>
            <person name="Wayne K.J."/>
            <person name="Tettelin H."/>
            <person name="Glass J.I."/>
            <person name="Rusch D."/>
            <person name="Podicherti R."/>
            <person name="Tsui H.-C.T."/>
            <person name="Winkler M.E."/>
        </authorList>
    </citation>
    <scope>NUCLEOTIDE SEQUENCE</scope>
</reference>
<dbReference type="GO" id="GO:0030170">
    <property type="term" value="F:pyridoxal phosphate binding"/>
    <property type="evidence" value="ECO:0007669"/>
    <property type="project" value="TreeGrafter"/>
</dbReference>
<protein>
    <recommendedName>
        <fullName evidence="2">DegT/DnrJ/EryC1/StrS aminotransferase family protein</fullName>
    </recommendedName>
</protein>
<sequence length="339" mass="35922">MGPEVNAFEEEFASWLAVDAAVATNSGTSALIAALRAVGVRPGDEVIVPALTFVATANAVLNCGARPVLVDVLPDSWNLDPLAAAEAIGKNTRAIIAVHLFGLAAPMNELIALAQQANVALVEDACEAVGSTYDCQALGGLSDVGVFGFYPNKLLTTGEGGMVVSRDTNVVETARAICNQGYGSSGQLLESAMPGHSFRMNEFGAALGRAQLDSIESRLVERDRLATKYIDALGSVNGLTMPVTDTASRRGWFTFPMLLSPEIDRDKVMVAMKDRGIETADYFPALHDLPDYGNFCIQRSVLDIAKDVGQRLLCVPLWEGIDDGTIDTIVAELGKAITS</sequence>
<evidence type="ECO:0000313" key="1">
    <source>
        <dbReference type="EMBL" id="SUZ88881.1"/>
    </source>
</evidence>